<comment type="similarity">
    <text evidence="2 6">Belongs to the peptidase S26 family.</text>
</comment>
<keyword evidence="6" id="KW-0812">Transmembrane</keyword>
<accession>A0ABP3Y3P0</accession>
<dbReference type="InterPro" id="IPR036286">
    <property type="entry name" value="LexA/Signal_pep-like_sf"/>
</dbReference>
<dbReference type="RefSeq" id="WP_343788388.1">
    <property type="nucleotide sequence ID" value="NZ_BAAAFH010000022.1"/>
</dbReference>
<evidence type="ECO:0000256" key="2">
    <source>
        <dbReference type="ARBA" id="ARBA00009370"/>
    </source>
</evidence>
<feature type="transmembrane region" description="Helical" evidence="6">
    <location>
        <begin position="51"/>
        <end position="70"/>
    </location>
</feature>
<evidence type="ECO:0000313" key="9">
    <source>
        <dbReference type="Proteomes" id="UP001501126"/>
    </source>
</evidence>
<dbReference type="InterPro" id="IPR019758">
    <property type="entry name" value="Pept_S26A_signal_pept_1_CS"/>
</dbReference>
<evidence type="ECO:0000256" key="4">
    <source>
        <dbReference type="ARBA" id="ARBA00019232"/>
    </source>
</evidence>
<evidence type="ECO:0000256" key="6">
    <source>
        <dbReference type="RuleBase" id="RU362042"/>
    </source>
</evidence>
<dbReference type="Pfam" id="PF18936">
    <property type="entry name" value="DUF5684"/>
    <property type="match status" value="1"/>
</dbReference>
<dbReference type="InterPro" id="IPR043739">
    <property type="entry name" value="DUF5684"/>
</dbReference>
<feature type="domain" description="Peptidase S26" evidence="7">
    <location>
        <begin position="498"/>
        <end position="579"/>
    </location>
</feature>
<dbReference type="PANTHER" id="PTHR43390:SF1">
    <property type="entry name" value="CHLOROPLAST PROCESSING PEPTIDASE"/>
    <property type="match status" value="1"/>
</dbReference>
<dbReference type="InterPro" id="IPR019533">
    <property type="entry name" value="Peptidase_S26"/>
</dbReference>
<dbReference type="PANTHER" id="PTHR43390">
    <property type="entry name" value="SIGNAL PEPTIDASE I"/>
    <property type="match status" value="1"/>
</dbReference>
<dbReference type="CDD" id="cd06530">
    <property type="entry name" value="S26_SPase_I"/>
    <property type="match status" value="2"/>
</dbReference>
<feature type="transmembrane region" description="Helical" evidence="6">
    <location>
        <begin position="6"/>
        <end position="23"/>
    </location>
</feature>
<keyword evidence="9" id="KW-1185">Reference proteome</keyword>
<gene>
    <name evidence="8" type="ORF">GCM10009118_25580</name>
</gene>
<evidence type="ECO:0000256" key="1">
    <source>
        <dbReference type="ARBA" id="ARBA00000677"/>
    </source>
</evidence>
<organism evidence="8 9">
    <name type="scientific">Wandonia haliotis</name>
    <dbReference type="NCBI Taxonomy" id="574963"/>
    <lineage>
        <taxon>Bacteria</taxon>
        <taxon>Pseudomonadati</taxon>
        <taxon>Bacteroidota</taxon>
        <taxon>Flavobacteriia</taxon>
        <taxon>Flavobacteriales</taxon>
        <taxon>Crocinitomicaceae</taxon>
        <taxon>Wandonia</taxon>
    </lineage>
</organism>
<comment type="catalytic activity">
    <reaction evidence="1 6">
        <text>Cleavage of hydrophobic, N-terminal signal or leader sequences from secreted and periplasmic proteins.</text>
        <dbReference type="EC" id="3.4.21.89"/>
    </reaction>
</comment>
<comment type="subcellular location">
    <subcellularLocation>
        <location evidence="6">Membrane</location>
        <topology evidence="6">Single-pass type II membrane protein</topology>
    </subcellularLocation>
</comment>
<dbReference type="NCBIfam" id="TIGR02227">
    <property type="entry name" value="sigpep_I_bact"/>
    <property type="match status" value="2"/>
</dbReference>
<evidence type="ECO:0000256" key="5">
    <source>
        <dbReference type="ARBA" id="ARBA00022801"/>
    </source>
</evidence>
<dbReference type="Pfam" id="PF10502">
    <property type="entry name" value="Peptidase_S26"/>
    <property type="match status" value="2"/>
</dbReference>
<comment type="caution">
    <text evidence="6">Lacks conserved residue(s) required for the propagation of feature annotation.</text>
</comment>
<reference evidence="9" key="1">
    <citation type="journal article" date="2019" name="Int. J. Syst. Evol. Microbiol.">
        <title>The Global Catalogue of Microorganisms (GCM) 10K type strain sequencing project: providing services to taxonomists for standard genome sequencing and annotation.</title>
        <authorList>
            <consortium name="The Broad Institute Genomics Platform"/>
            <consortium name="The Broad Institute Genome Sequencing Center for Infectious Disease"/>
            <person name="Wu L."/>
            <person name="Ma J."/>
        </authorList>
    </citation>
    <scope>NUCLEOTIDE SEQUENCE [LARGE SCALE GENOMIC DNA]</scope>
    <source>
        <strain evidence="9">JCM 16083</strain>
    </source>
</reference>
<keyword evidence="6" id="KW-0472">Membrane</keyword>
<evidence type="ECO:0000259" key="7">
    <source>
        <dbReference type="Pfam" id="PF10502"/>
    </source>
</evidence>
<keyword evidence="5 6" id="KW-0378">Hydrolase</keyword>
<dbReference type="EMBL" id="BAAAFH010000022">
    <property type="protein sequence ID" value="GAA0876148.1"/>
    <property type="molecule type" value="Genomic_DNA"/>
</dbReference>
<dbReference type="Proteomes" id="UP001501126">
    <property type="component" value="Unassembled WGS sequence"/>
</dbReference>
<comment type="caution">
    <text evidence="8">The sequence shown here is derived from an EMBL/GenBank/DDBJ whole genome shotgun (WGS) entry which is preliminary data.</text>
</comment>
<dbReference type="Gene3D" id="2.10.109.10">
    <property type="entry name" value="Umud Fragment, subunit A"/>
    <property type="match status" value="2"/>
</dbReference>
<keyword evidence="6" id="KW-0645">Protease</keyword>
<sequence>MNVLYFYLLFILFPVTAMWWKIFPKAGRKSWEAFIPLYNYCIASKIGGQPWWWGLLMIIPGIHIPMWAIFNVSLQRRFGFFSLGETASGIFLPWINAFKIASDDTITYLPEMDWNNSELVKKREMGDHLVLFLSLPIIGHIVAYVLGGISKRKKGTKTFIKEWGDAILFALIAATGIRTYVFEPFQIPTGSMEKTLLIGDFLFVNKLPYGPKVPVTPLSFPLVHNTLPVVNTRSYSTLETSNYTRLPGWSDVERNDVVVFNFPSGDTAIFDPRVPDGLMGHDYHGLLYNQAWELYLQDVLKGSVNYNTLVDNRHRFSFDDYLKQLPYYKSIVREGFERQYGLIYRPVDKRENYIKRCVAIPGDKLEIKNAVLYINDKKAFVPENVVFKYNVSNFPANSNASMERKYGMHQQSPNDFERGADGSITKMSLTQAMLEQLKKRHPETVFEQIVYPKGTFNEVVPMQNGEIIPAPLSCFPHDPRFDFTTSNFGPIMIPKKGETISINASNIALYNRIITAYEGHTLGEKADGIYIDGKKSDSYTFAMDYYWMMGDNRDNSADSRIWGFVPEDHIVGRAALVWFSKDGHKGFFDGIRWDRVFKNIQ</sequence>
<dbReference type="SUPFAM" id="SSF51306">
    <property type="entry name" value="LexA/Signal peptidase"/>
    <property type="match status" value="2"/>
</dbReference>
<evidence type="ECO:0000256" key="3">
    <source>
        <dbReference type="ARBA" id="ARBA00013208"/>
    </source>
</evidence>
<feature type="transmembrane region" description="Helical" evidence="6">
    <location>
        <begin position="129"/>
        <end position="150"/>
    </location>
</feature>
<proteinExistence type="inferred from homology"/>
<feature type="transmembrane region" description="Helical" evidence="6">
    <location>
        <begin position="162"/>
        <end position="182"/>
    </location>
</feature>
<dbReference type="PRINTS" id="PR00727">
    <property type="entry name" value="LEADERPTASE"/>
</dbReference>
<name>A0ABP3Y3P0_9FLAO</name>
<dbReference type="PROSITE" id="PS00761">
    <property type="entry name" value="SPASE_I_3"/>
    <property type="match status" value="1"/>
</dbReference>
<keyword evidence="6" id="KW-1133">Transmembrane helix</keyword>
<evidence type="ECO:0000313" key="8">
    <source>
        <dbReference type="EMBL" id="GAA0876148.1"/>
    </source>
</evidence>
<protein>
    <recommendedName>
        <fullName evidence="4 6">Signal peptidase I</fullName>
        <ecNumber evidence="3 6">3.4.21.89</ecNumber>
    </recommendedName>
</protein>
<dbReference type="InterPro" id="IPR000223">
    <property type="entry name" value="Pept_S26A_signal_pept_1"/>
</dbReference>
<dbReference type="EC" id="3.4.21.89" evidence="3 6"/>
<feature type="domain" description="Peptidase S26" evidence="7">
    <location>
        <begin position="161"/>
        <end position="380"/>
    </location>
</feature>